<dbReference type="AlphaFoldDB" id="A0A434AXX0"/>
<proteinExistence type="predicted"/>
<dbReference type="Proteomes" id="UP000282985">
    <property type="component" value="Unassembled WGS sequence"/>
</dbReference>
<dbReference type="EMBL" id="RJJX01000003">
    <property type="protein sequence ID" value="RUT79402.1"/>
    <property type="molecule type" value="Genomic_DNA"/>
</dbReference>
<feature type="domain" description="Lipid/polyisoprenoid-binding YceI-like" evidence="1">
    <location>
        <begin position="19"/>
        <end position="182"/>
    </location>
</feature>
<dbReference type="SUPFAM" id="SSF101874">
    <property type="entry name" value="YceI-like"/>
    <property type="match status" value="1"/>
</dbReference>
<evidence type="ECO:0000259" key="1">
    <source>
        <dbReference type="SMART" id="SM00867"/>
    </source>
</evidence>
<evidence type="ECO:0000313" key="2">
    <source>
        <dbReference type="EMBL" id="RUT79402.1"/>
    </source>
</evidence>
<comment type="caution">
    <text evidence="2">The sequence shown here is derived from an EMBL/GenBank/DDBJ whole genome shotgun (WGS) entry which is preliminary data.</text>
</comment>
<protein>
    <submittedName>
        <fullName evidence="2">YceI family protein</fullName>
    </submittedName>
</protein>
<dbReference type="Pfam" id="PF04264">
    <property type="entry name" value="YceI"/>
    <property type="match status" value="1"/>
</dbReference>
<dbReference type="InterPro" id="IPR007372">
    <property type="entry name" value="Lipid/polyisoprenoid-bd_YceI"/>
</dbReference>
<keyword evidence="3" id="KW-1185">Reference proteome</keyword>
<accession>A0A434AXX0</accession>
<organism evidence="2 3">
    <name type="scientific">Ancylomarina longa</name>
    <dbReference type="NCBI Taxonomy" id="2487017"/>
    <lineage>
        <taxon>Bacteria</taxon>
        <taxon>Pseudomonadati</taxon>
        <taxon>Bacteroidota</taxon>
        <taxon>Bacteroidia</taxon>
        <taxon>Marinilabiliales</taxon>
        <taxon>Marinifilaceae</taxon>
        <taxon>Ancylomarina</taxon>
    </lineage>
</organism>
<dbReference type="InterPro" id="IPR036761">
    <property type="entry name" value="TTHA0802/YceI-like_sf"/>
</dbReference>
<dbReference type="RefSeq" id="WP_127342695.1">
    <property type="nucleotide sequence ID" value="NZ_RJJX01000003.1"/>
</dbReference>
<evidence type="ECO:0000313" key="3">
    <source>
        <dbReference type="Proteomes" id="UP000282985"/>
    </source>
</evidence>
<dbReference type="PANTHER" id="PTHR34406">
    <property type="entry name" value="PROTEIN YCEI"/>
    <property type="match status" value="1"/>
</dbReference>
<name>A0A434AXX0_9BACT</name>
<dbReference type="SMART" id="SM00867">
    <property type="entry name" value="YceI"/>
    <property type="match status" value="1"/>
</dbReference>
<dbReference type="Gene3D" id="2.40.128.110">
    <property type="entry name" value="Lipid/polyisoprenoid-binding, YceI-like"/>
    <property type="match status" value="1"/>
</dbReference>
<gene>
    <name evidence="2" type="ORF">DLK05_04065</name>
</gene>
<sequence>MKKNSILFSGLVVIFIFSTLALQAEKLVSYKTHFKFYSHTSVEDIEANNYAAVGTIDPESGVVVFSVPMQGFEFEKALMQKHFNSGNFLNTKKFPKAKLKAQITNLNEIDFTKDGIYPAMVEGDLTIKGVSQKIKEKGTVTVKGNQVTVDSKFNLTLVDYGISFVKGKPSTNVAKTVEVTVKAEY</sequence>
<dbReference type="PANTHER" id="PTHR34406:SF1">
    <property type="entry name" value="PROTEIN YCEI"/>
    <property type="match status" value="1"/>
</dbReference>
<reference evidence="2 3" key="1">
    <citation type="submission" date="2018-11" db="EMBL/GenBank/DDBJ databases">
        <title>Parancylomarina longa gen. nov., sp. nov., isolated from sediments of southern Okinawa.</title>
        <authorList>
            <person name="Fu T."/>
        </authorList>
    </citation>
    <scope>NUCLEOTIDE SEQUENCE [LARGE SCALE GENOMIC DNA]</scope>
    <source>
        <strain evidence="2 3">T3-2 S1-C</strain>
    </source>
</reference>
<dbReference type="OrthoDB" id="116832at2"/>